<dbReference type="GO" id="GO:0005634">
    <property type="term" value="C:nucleus"/>
    <property type="evidence" value="ECO:0007669"/>
    <property type="project" value="UniProtKB-SubCell"/>
</dbReference>
<dbReference type="AlphaFoldDB" id="A0A8C7XI76"/>
<dbReference type="FunFam" id="1.10.10.10:FF:000031">
    <property type="entry name" value="Paired box protein Pax-7"/>
    <property type="match status" value="1"/>
</dbReference>
<dbReference type="InterPro" id="IPR036388">
    <property type="entry name" value="WH-like_DNA-bd_sf"/>
</dbReference>
<evidence type="ECO:0000256" key="3">
    <source>
        <dbReference type="ARBA" id="ARBA00022473"/>
    </source>
</evidence>
<dbReference type="PRINTS" id="PR00027">
    <property type="entry name" value="PAIREDBOX"/>
</dbReference>
<comment type="subcellular location">
    <subcellularLocation>
        <location evidence="1">Nucleus</location>
    </subcellularLocation>
</comment>
<organism evidence="12 13">
    <name type="scientific">Oryzias sinensis</name>
    <name type="common">Chinese medaka</name>
    <dbReference type="NCBI Taxonomy" id="183150"/>
    <lineage>
        <taxon>Eukaryota</taxon>
        <taxon>Metazoa</taxon>
        <taxon>Chordata</taxon>
        <taxon>Craniata</taxon>
        <taxon>Vertebrata</taxon>
        <taxon>Euteleostomi</taxon>
        <taxon>Actinopterygii</taxon>
        <taxon>Neopterygii</taxon>
        <taxon>Teleostei</taxon>
        <taxon>Neoteleostei</taxon>
        <taxon>Acanthomorphata</taxon>
        <taxon>Ovalentaria</taxon>
        <taxon>Atherinomorphae</taxon>
        <taxon>Beloniformes</taxon>
        <taxon>Adrianichthyidae</taxon>
        <taxon>Oryziinae</taxon>
        <taxon>Oryzias</taxon>
    </lineage>
</organism>
<keyword evidence="13" id="KW-1185">Reference proteome</keyword>
<evidence type="ECO:0000313" key="12">
    <source>
        <dbReference type="Ensembl" id="ENSOSIP00000013924.1"/>
    </source>
</evidence>
<dbReference type="Ensembl" id="ENSOSIT00000014729.1">
    <property type="protein sequence ID" value="ENSOSIP00000013924.1"/>
    <property type="gene ID" value="ENSOSIG00000007952.1"/>
</dbReference>
<dbReference type="Gene3D" id="1.10.10.10">
    <property type="entry name" value="Winged helix-like DNA-binding domain superfamily/Winged helix DNA-binding domain"/>
    <property type="match status" value="1"/>
</dbReference>
<evidence type="ECO:0000256" key="9">
    <source>
        <dbReference type="ARBA" id="ARBA00023242"/>
    </source>
</evidence>
<evidence type="ECO:0000313" key="13">
    <source>
        <dbReference type="Proteomes" id="UP000694383"/>
    </source>
</evidence>
<dbReference type="GO" id="GO:0000981">
    <property type="term" value="F:DNA-binding transcription factor activity, RNA polymerase II-specific"/>
    <property type="evidence" value="ECO:0007669"/>
    <property type="project" value="TreeGrafter"/>
</dbReference>
<dbReference type="SMART" id="SM00351">
    <property type="entry name" value="PAX"/>
    <property type="match status" value="1"/>
</dbReference>
<feature type="compositionally biased region" description="Basic and acidic residues" evidence="10">
    <location>
        <begin position="151"/>
        <end position="176"/>
    </location>
</feature>
<keyword evidence="3" id="KW-0217">Developmental protein</keyword>
<dbReference type="Proteomes" id="UP000694383">
    <property type="component" value="Unplaced"/>
</dbReference>
<evidence type="ECO:0000256" key="6">
    <source>
        <dbReference type="ARBA" id="ARBA00023125"/>
    </source>
</evidence>
<keyword evidence="5" id="KW-0805">Transcription regulation</keyword>
<protein>
    <submittedName>
        <fullName evidence="12">Paired box 3</fullName>
    </submittedName>
</protein>
<dbReference type="InterPro" id="IPR001523">
    <property type="entry name" value="Paired_dom"/>
</dbReference>
<evidence type="ECO:0000256" key="7">
    <source>
        <dbReference type="ARBA" id="ARBA00023155"/>
    </source>
</evidence>
<evidence type="ECO:0000256" key="2">
    <source>
        <dbReference type="ARBA" id="ARBA00005733"/>
    </source>
</evidence>
<keyword evidence="7" id="KW-0371">Homeobox</keyword>
<dbReference type="PROSITE" id="PS51057">
    <property type="entry name" value="PAIRED_2"/>
    <property type="match status" value="1"/>
</dbReference>
<accession>A0A8C7XI76</accession>
<dbReference type="InterPro" id="IPR043182">
    <property type="entry name" value="PAIRED_DNA-bd_dom"/>
</dbReference>
<reference evidence="12" key="2">
    <citation type="submission" date="2025-09" db="UniProtKB">
        <authorList>
            <consortium name="Ensembl"/>
        </authorList>
    </citation>
    <scope>IDENTIFICATION</scope>
</reference>
<comment type="similarity">
    <text evidence="2">Belongs to the paired homeobox family.</text>
</comment>
<dbReference type="Pfam" id="PF00292">
    <property type="entry name" value="PAX"/>
    <property type="match status" value="1"/>
</dbReference>
<reference evidence="12" key="1">
    <citation type="submission" date="2025-08" db="UniProtKB">
        <authorList>
            <consortium name="Ensembl"/>
        </authorList>
    </citation>
    <scope>IDENTIFICATION</scope>
</reference>
<dbReference type="PROSITE" id="PS00034">
    <property type="entry name" value="PAIRED_1"/>
    <property type="match status" value="1"/>
</dbReference>
<feature type="domain" description="Paired" evidence="11">
    <location>
        <begin position="34"/>
        <end position="174"/>
    </location>
</feature>
<sequence>MTALAGSVPRMMRPTLAQNYPRSGFPLEVSTPLGQGRVNQLGGVFINGRPLPNHIRHKIVEMAHHGIRPCVISRQLRVSHGCVSKILCRYQETGSIRPGAIGGSKPKQGTPPDVERRIEEYKREHPVSSISRMMRSKFGGKGDEEEDEEEMEKKEQEDSERRTKHSIEGILGDRCESPPPAVAVRASGRCLLGHSLVTFLLSL</sequence>
<evidence type="ECO:0000256" key="1">
    <source>
        <dbReference type="ARBA" id="ARBA00004123"/>
    </source>
</evidence>
<dbReference type="SUPFAM" id="SSF46689">
    <property type="entry name" value="Homeodomain-like"/>
    <property type="match status" value="1"/>
</dbReference>
<keyword evidence="9" id="KW-0539">Nucleus</keyword>
<keyword evidence="6" id="KW-0238">DNA-binding</keyword>
<evidence type="ECO:0000259" key="11">
    <source>
        <dbReference type="PROSITE" id="PS51057"/>
    </source>
</evidence>
<dbReference type="GeneTree" id="ENSGT00940000156504"/>
<name>A0A8C7XI76_9TELE</name>
<evidence type="ECO:0000256" key="5">
    <source>
        <dbReference type="ARBA" id="ARBA00023015"/>
    </source>
</evidence>
<proteinExistence type="inferred from homology"/>
<evidence type="ECO:0000256" key="8">
    <source>
        <dbReference type="ARBA" id="ARBA00023163"/>
    </source>
</evidence>
<keyword evidence="8" id="KW-0804">Transcription</keyword>
<evidence type="ECO:0000256" key="10">
    <source>
        <dbReference type="SAM" id="MobiDB-lite"/>
    </source>
</evidence>
<keyword evidence="4" id="KW-0563">Paired box</keyword>
<dbReference type="InterPro" id="IPR009057">
    <property type="entry name" value="Homeodomain-like_sf"/>
</dbReference>
<dbReference type="PANTHER" id="PTHR45636:SF17">
    <property type="entry name" value="PAIRED BOX PROTEIN PAX-3"/>
    <property type="match status" value="1"/>
</dbReference>
<dbReference type="InterPro" id="IPR043565">
    <property type="entry name" value="PAX_fam"/>
</dbReference>
<dbReference type="PANTHER" id="PTHR45636">
    <property type="entry name" value="PAIRED BOX PROTEIN PAX-6-RELATED-RELATED"/>
    <property type="match status" value="1"/>
</dbReference>
<evidence type="ECO:0000256" key="4">
    <source>
        <dbReference type="ARBA" id="ARBA00022724"/>
    </source>
</evidence>
<dbReference type="GO" id="GO:0000978">
    <property type="term" value="F:RNA polymerase II cis-regulatory region sequence-specific DNA binding"/>
    <property type="evidence" value="ECO:0007669"/>
    <property type="project" value="TreeGrafter"/>
</dbReference>
<feature type="region of interest" description="Disordered" evidence="10">
    <location>
        <begin position="125"/>
        <end position="178"/>
    </location>
</feature>